<dbReference type="Proteomes" id="UP000663859">
    <property type="component" value="Unassembled WGS sequence"/>
</dbReference>
<evidence type="ECO:0000256" key="1">
    <source>
        <dbReference type="SAM" id="MobiDB-lite"/>
    </source>
</evidence>
<feature type="region of interest" description="Disordered" evidence="1">
    <location>
        <begin position="1"/>
        <end position="21"/>
    </location>
</feature>
<name>A0A8J2BT39_9BACT</name>
<keyword evidence="3" id="KW-1185">Reference proteome</keyword>
<comment type="caution">
    <text evidence="2">The sequence shown here is derived from an EMBL/GenBank/DDBJ whole genome shotgun (WGS) entry which is preliminary data.</text>
</comment>
<feature type="region of interest" description="Disordered" evidence="1">
    <location>
        <begin position="84"/>
        <end position="111"/>
    </location>
</feature>
<sequence length="111" mass="12457">MAPSGVKGGPSSWREANERDPEELIRTLKEKMPRSHVLREKNRRLAILGPKLHALLAEEESRAGASLFGFGPALRRKRFPWKKTDARNPCGPEEKWSSGADKRLLSARVEG</sequence>
<dbReference type="AlphaFoldDB" id="A0A8J2BT39"/>
<proteinExistence type="predicted"/>
<evidence type="ECO:0000313" key="2">
    <source>
        <dbReference type="EMBL" id="CAF0696974.1"/>
    </source>
</evidence>
<gene>
    <name evidence="2" type="ORF">MPNT_200015</name>
</gene>
<organism evidence="2 3">
    <name type="scientific">Candidatus Methylacidithermus pantelleriae</name>
    <dbReference type="NCBI Taxonomy" id="2744239"/>
    <lineage>
        <taxon>Bacteria</taxon>
        <taxon>Pseudomonadati</taxon>
        <taxon>Verrucomicrobiota</taxon>
        <taxon>Methylacidiphilae</taxon>
        <taxon>Methylacidiphilales</taxon>
        <taxon>Methylacidiphilaceae</taxon>
        <taxon>Candidatus Methylacidithermus</taxon>
    </lineage>
</organism>
<evidence type="ECO:0000313" key="3">
    <source>
        <dbReference type="Proteomes" id="UP000663859"/>
    </source>
</evidence>
<accession>A0A8J2BT39</accession>
<reference evidence="2" key="1">
    <citation type="submission" date="2021-02" db="EMBL/GenBank/DDBJ databases">
        <authorList>
            <person name="Cremers G."/>
            <person name="Picone N."/>
        </authorList>
    </citation>
    <scope>NUCLEOTIDE SEQUENCE</scope>
    <source>
        <strain evidence="2">PQ17</strain>
    </source>
</reference>
<dbReference type="EMBL" id="CAJNOB010000013">
    <property type="protein sequence ID" value="CAF0696974.1"/>
    <property type="molecule type" value="Genomic_DNA"/>
</dbReference>
<protein>
    <submittedName>
        <fullName evidence="2">Uncharacterized protein</fullName>
    </submittedName>
</protein>